<dbReference type="EMBL" id="LAZR01000239">
    <property type="protein sequence ID" value="KKN80002.1"/>
    <property type="molecule type" value="Genomic_DNA"/>
</dbReference>
<gene>
    <name evidence="2" type="ORF">LCGC14_0335100</name>
</gene>
<evidence type="ECO:0000313" key="2">
    <source>
        <dbReference type="EMBL" id="KKN80002.1"/>
    </source>
</evidence>
<feature type="region of interest" description="Disordered" evidence="1">
    <location>
        <begin position="88"/>
        <end position="127"/>
    </location>
</feature>
<proteinExistence type="predicted"/>
<evidence type="ECO:0000256" key="1">
    <source>
        <dbReference type="SAM" id="MobiDB-lite"/>
    </source>
</evidence>
<reference evidence="2" key="1">
    <citation type="journal article" date="2015" name="Nature">
        <title>Complex archaea that bridge the gap between prokaryotes and eukaryotes.</title>
        <authorList>
            <person name="Spang A."/>
            <person name="Saw J.H."/>
            <person name="Jorgensen S.L."/>
            <person name="Zaremba-Niedzwiedzka K."/>
            <person name="Martijn J."/>
            <person name="Lind A.E."/>
            <person name="van Eijk R."/>
            <person name="Schleper C."/>
            <person name="Guy L."/>
            <person name="Ettema T.J."/>
        </authorList>
    </citation>
    <scope>NUCLEOTIDE SEQUENCE</scope>
</reference>
<feature type="compositionally biased region" description="Basic and acidic residues" evidence="1">
    <location>
        <begin position="114"/>
        <end position="127"/>
    </location>
</feature>
<name>A0A0F9TYF8_9ZZZZ</name>
<feature type="compositionally biased region" description="Basic and acidic residues" evidence="1">
    <location>
        <begin position="1"/>
        <end position="20"/>
    </location>
</feature>
<feature type="region of interest" description="Disordered" evidence="1">
    <location>
        <begin position="1"/>
        <end position="26"/>
    </location>
</feature>
<dbReference type="AlphaFoldDB" id="A0A0F9TYF8"/>
<organism evidence="2">
    <name type="scientific">marine sediment metagenome</name>
    <dbReference type="NCBI Taxonomy" id="412755"/>
    <lineage>
        <taxon>unclassified sequences</taxon>
        <taxon>metagenomes</taxon>
        <taxon>ecological metagenomes</taxon>
    </lineage>
</organism>
<sequence length="127" mass="13931">MTDVQMKDVHKASDDQWRGEDSDDWDLPSRAVVACDGNGTGAVLWTVGPHLAFEIQECGFVDLADLGLDGAPLGVSIWEGFYTIEGVRPNDPEDNDSASVPNGEFRAPTDQEWEAIKAGRRPWEGQK</sequence>
<protein>
    <submittedName>
        <fullName evidence="2">Uncharacterized protein</fullName>
    </submittedName>
</protein>
<accession>A0A0F9TYF8</accession>
<comment type="caution">
    <text evidence="2">The sequence shown here is derived from an EMBL/GenBank/DDBJ whole genome shotgun (WGS) entry which is preliminary data.</text>
</comment>